<evidence type="ECO:0000313" key="3">
    <source>
        <dbReference type="RefSeq" id="XP_033582804.1"/>
    </source>
</evidence>
<accession>A0A6A6Z479</accession>
<dbReference type="EMBL" id="MU003693">
    <property type="protein sequence ID" value="KAF2815840.1"/>
    <property type="molecule type" value="Genomic_DNA"/>
</dbReference>
<gene>
    <name evidence="1 3" type="ORF">BDZ99DRAFT_124451</name>
</gene>
<reference evidence="3" key="3">
    <citation type="submission" date="2025-04" db="UniProtKB">
        <authorList>
            <consortium name="RefSeq"/>
        </authorList>
    </citation>
    <scope>IDENTIFICATION</scope>
    <source>
        <strain evidence="3">CBS 304.34</strain>
    </source>
</reference>
<name>A0A6A6Z479_9PEZI</name>
<keyword evidence="2" id="KW-1185">Reference proteome</keyword>
<evidence type="ECO:0000313" key="1">
    <source>
        <dbReference type="EMBL" id="KAF2815840.1"/>
    </source>
</evidence>
<dbReference type="RefSeq" id="XP_033582804.1">
    <property type="nucleotide sequence ID" value="XM_033712545.1"/>
</dbReference>
<sequence length="140" mass="15608">MTACVSTLSFSHCLCERPRNCSLSQPARLGLVFSSLLERFATVSCIRGAHPAKLRKKKFISGFCGGCFEIVKVVLVCGYGNHGSQFVFCGSGFITSAGQSRVFESYNHLDLRLSIIGTRVWWEWREATREMLCSVIFRVG</sequence>
<dbReference type="Proteomes" id="UP000504636">
    <property type="component" value="Unplaced"/>
</dbReference>
<dbReference type="GeneID" id="54453438"/>
<proteinExistence type="predicted"/>
<reference evidence="1 3" key="1">
    <citation type="journal article" date="2020" name="Stud. Mycol.">
        <title>101 Dothideomycetes genomes: a test case for predicting lifestyles and emergence of pathogens.</title>
        <authorList>
            <person name="Haridas S."/>
            <person name="Albert R."/>
            <person name="Binder M."/>
            <person name="Bloem J."/>
            <person name="Labutti K."/>
            <person name="Salamov A."/>
            <person name="Andreopoulos B."/>
            <person name="Baker S."/>
            <person name="Barry K."/>
            <person name="Bills G."/>
            <person name="Bluhm B."/>
            <person name="Cannon C."/>
            <person name="Castanera R."/>
            <person name="Culley D."/>
            <person name="Daum C."/>
            <person name="Ezra D."/>
            <person name="Gonzalez J."/>
            <person name="Henrissat B."/>
            <person name="Kuo A."/>
            <person name="Liang C."/>
            <person name="Lipzen A."/>
            <person name="Lutzoni F."/>
            <person name="Magnuson J."/>
            <person name="Mondo S."/>
            <person name="Nolan M."/>
            <person name="Ohm R."/>
            <person name="Pangilinan J."/>
            <person name="Park H.-J."/>
            <person name="Ramirez L."/>
            <person name="Alfaro M."/>
            <person name="Sun H."/>
            <person name="Tritt A."/>
            <person name="Yoshinaga Y."/>
            <person name="Zwiers L.-H."/>
            <person name="Turgeon B."/>
            <person name="Goodwin S."/>
            <person name="Spatafora J."/>
            <person name="Crous P."/>
            <person name="Grigoriev I."/>
        </authorList>
    </citation>
    <scope>NUCLEOTIDE SEQUENCE</scope>
    <source>
        <strain evidence="1 3">CBS 304.34</strain>
    </source>
</reference>
<reference evidence="3" key="2">
    <citation type="submission" date="2020-04" db="EMBL/GenBank/DDBJ databases">
        <authorList>
            <consortium name="NCBI Genome Project"/>
        </authorList>
    </citation>
    <scope>NUCLEOTIDE SEQUENCE</scope>
    <source>
        <strain evidence="3">CBS 304.34</strain>
    </source>
</reference>
<dbReference type="AlphaFoldDB" id="A0A6A6Z479"/>
<protein>
    <submittedName>
        <fullName evidence="1 3">Uncharacterized protein</fullName>
    </submittedName>
</protein>
<organism evidence="1">
    <name type="scientific">Mytilinidion resinicola</name>
    <dbReference type="NCBI Taxonomy" id="574789"/>
    <lineage>
        <taxon>Eukaryota</taxon>
        <taxon>Fungi</taxon>
        <taxon>Dikarya</taxon>
        <taxon>Ascomycota</taxon>
        <taxon>Pezizomycotina</taxon>
        <taxon>Dothideomycetes</taxon>
        <taxon>Pleosporomycetidae</taxon>
        <taxon>Mytilinidiales</taxon>
        <taxon>Mytilinidiaceae</taxon>
        <taxon>Mytilinidion</taxon>
    </lineage>
</organism>
<evidence type="ECO:0000313" key="2">
    <source>
        <dbReference type="Proteomes" id="UP000504636"/>
    </source>
</evidence>